<dbReference type="AlphaFoldDB" id="A0A136KLX5"/>
<dbReference type="Proteomes" id="UP000070449">
    <property type="component" value="Unassembled WGS sequence"/>
</dbReference>
<evidence type="ECO:0000313" key="2">
    <source>
        <dbReference type="Proteomes" id="UP000070449"/>
    </source>
</evidence>
<feature type="non-terminal residue" evidence="1">
    <location>
        <position position="1"/>
    </location>
</feature>
<accession>A0A136KLX5</accession>
<proteinExistence type="predicted"/>
<protein>
    <submittedName>
        <fullName evidence="1">Uncharacterized protein</fullName>
    </submittedName>
</protein>
<organism evidence="1 2">
    <name type="scientific">candidate division WS6 bacterium OLB21</name>
    <dbReference type="NCBI Taxonomy" id="1617427"/>
    <lineage>
        <taxon>Bacteria</taxon>
        <taxon>Candidatus Dojkabacteria</taxon>
    </lineage>
</organism>
<evidence type="ECO:0000313" key="1">
    <source>
        <dbReference type="EMBL" id="KXK10414.1"/>
    </source>
</evidence>
<sequence length="140" mass="15948">NTDALVTSNPTGLVHIPHGHILPNGIYVTSPKFQFLVRDEFGLLTPIYNIGVQEDEKRQSYVLLIRKAQNLSPEIMPAIEKLLEVPTLEFKDVLLGYAKRLMLTYESGEKHHSYCTLASRYRNKYRYYGSCLSTKILTSG</sequence>
<reference evidence="1 2" key="1">
    <citation type="submission" date="2015-02" db="EMBL/GenBank/DDBJ databases">
        <title>Improved understanding of the partial-nitritation anammox process through 23 genomes representing the majority of the microbial community.</title>
        <authorList>
            <person name="Speth D.R."/>
            <person name="In T Zandt M."/>
            <person name="Guerrero Cruz S."/>
            <person name="Jetten M.S."/>
            <person name="Dutilh B.E."/>
        </authorList>
    </citation>
    <scope>NUCLEOTIDE SEQUENCE [LARGE SCALE GENOMIC DNA]</scope>
    <source>
        <strain evidence="1">OLB21</strain>
    </source>
</reference>
<name>A0A136KLX5_9BACT</name>
<comment type="caution">
    <text evidence="1">The sequence shown here is derived from an EMBL/GenBank/DDBJ whole genome shotgun (WGS) entry which is preliminary data.</text>
</comment>
<dbReference type="EMBL" id="JYPD01000001">
    <property type="protein sequence ID" value="KXK10414.1"/>
    <property type="molecule type" value="Genomic_DNA"/>
</dbReference>
<gene>
    <name evidence="1" type="ORF">UZ20_WS6002000001</name>
</gene>